<proteinExistence type="inferred from homology"/>
<keyword evidence="4 7" id="KW-0067">ATP-binding</keyword>
<sequence length="355" mass="35894">MTAVDVREAARVTSGSGPAPAARAVGLRKVYGRTVAVDGIDLEVPTGAVLGMLGPNGSGKTTLIRMLLGLTRPTAGSAELLGETEQTRALPHVGALVEGPGFHPFLSGRENLRRAAAAEPLLTSGAIPGAVDTALERVGLGHAADRRFRGYSLGMKQRLGLAGALLVPRRLVVLDEPTNGLDPAGTRDVRTIIGELHESGSTVIVSSHLLAEVEATCTHVAVLRSGSLLAAGALSGLLDSGIGGLEVTTPDVGLALSTLDGVGAVAAPGGPGIVVTDGPEAPEIVALLVRAGVAVHEVHRRRPRLEELFAQLTEGDGGVPSIGTEGDSGVPSIGTEGDGETIGSATIGSEKGVRR</sequence>
<keyword evidence="2" id="KW-0813">Transport</keyword>
<dbReference type="SUPFAM" id="SSF52540">
    <property type="entry name" value="P-loop containing nucleoside triphosphate hydrolases"/>
    <property type="match status" value="1"/>
</dbReference>
<reference evidence="7 8" key="1">
    <citation type="submission" date="2016-10" db="EMBL/GenBank/DDBJ databases">
        <authorList>
            <person name="de Groot N.N."/>
        </authorList>
    </citation>
    <scope>NUCLEOTIDE SEQUENCE [LARGE SCALE GENOMIC DNA]</scope>
    <source>
        <strain evidence="7 8">CGMCC 4.3143</strain>
    </source>
</reference>
<dbReference type="GO" id="GO:0016887">
    <property type="term" value="F:ATP hydrolysis activity"/>
    <property type="evidence" value="ECO:0007669"/>
    <property type="project" value="InterPro"/>
</dbReference>
<dbReference type="InterPro" id="IPR027417">
    <property type="entry name" value="P-loop_NTPase"/>
</dbReference>
<dbReference type="SMART" id="SM00382">
    <property type="entry name" value="AAA"/>
    <property type="match status" value="1"/>
</dbReference>
<dbReference type="PANTHER" id="PTHR43335">
    <property type="entry name" value="ABC TRANSPORTER, ATP-BINDING PROTEIN"/>
    <property type="match status" value="1"/>
</dbReference>
<feature type="domain" description="ABC transporter" evidence="6">
    <location>
        <begin position="22"/>
        <end position="250"/>
    </location>
</feature>
<evidence type="ECO:0000256" key="1">
    <source>
        <dbReference type="ARBA" id="ARBA00005417"/>
    </source>
</evidence>
<dbReference type="Pfam" id="PF00005">
    <property type="entry name" value="ABC_tran"/>
    <property type="match status" value="1"/>
</dbReference>
<dbReference type="Gene3D" id="3.40.50.300">
    <property type="entry name" value="P-loop containing nucleotide triphosphate hydrolases"/>
    <property type="match status" value="1"/>
</dbReference>
<evidence type="ECO:0000313" key="8">
    <source>
        <dbReference type="Proteomes" id="UP000198967"/>
    </source>
</evidence>
<keyword evidence="3" id="KW-0547">Nucleotide-binding</keyword>
<evidence type="ECO:0000256" key="5">
    <source>
        <dbReference type="SAM" id="MobiDB-lite"/>
    </source>
</evidence>
<comment type="similarity">
    <text evidence="1">Belongs to the ABC transporter superfamily.</text>
</comment>
<name>A0A1G7QFJ7_PSEOR</name>
<dbReference type="GO" id="GO:0005524">
    <property type="term" value="F:ATP binding"/>
    <property type="evidence" value="ECO:0007669"/>
    <property type="project" value="UniProtKB-KW"/>
</dbReference>
<dbReference type="InterPro" id="IPR003439">
    <property type="entry name" value="ABC_transporter-like_ATP-bd"/>
</dbReference>
<dbReference type="OrthoDB" id="9804819at2"/>
<dbReference type="EMBL" id="FNBE01000008">
    <property type="protein sequence ID" value="SDF97313.1"/>
    <property type="molecule type" value="Genomic_DNA"/>
</dbReference>
<dbReference type="PANTHER" id="PTHR43335:SF4">
    <property type="entry name" value="ABC TRANSPORTER, ATP-BINDING PROTEIN"/>
    <property type="match status" value="1"/>
</dbReference>
<keyword evidence="8" id="KW-1185">Reference proteome</keyword>
<accession>A0A1G7QFJ7</accession>
<dbReference type="PROSITE" id="PS00211">
    <property type="entry name" value="ABC_TRANSPORTER_1"/>
    <property type="match status" value="1"/>
</dbReference>
<organism evidence="7 8">
    <name type="scientific">Pseudonocardia oroxyli</name>
    <dbReference type="NCBI Taxonomy" id="366584"/>
    <lineage>
        <taxon>Bacteria</taxon>
        <taxon>Bacillati</taxon>
        <taxon>Actinomycetota</taxon>
        <taxon>Actinomycetes</taxon>
        <taxon>Pseudonocardiales</taxon>
        <taxon>Pseudonocardiaceae</taxon>
        <taxon>Pseudonocardia</taxon>
    </lineage>
</organism>
<evidence type="ECO:0000256" key="4">
    <source>
        <dbReference type="ARBA" id="ARBA00022840"/>
    </source>
</evidence>
<dbReference type="AlphaFoldDB" id="A0A1G7QFJ7"/>
<evidence type="ECO:0000256" key="2">
    <source>
        <dbReference type="ARBA" id="ARBA00022448"/>
    </source>
</evidence>
<protein>
    <submittedName>
        <fullName evidence="7">ABC-2 type transport system ATP-binding protein</fullName>
    </submittedName>
</protein>
<dbReference type="PROSITE" id="PS50893">
    <property type="entry name" value="ABC_TRANSPORTER_2"/>
    <property type="match status" value="1"/>
</dbReference>
<dbReference type="Proteomes" id="UP000198967">
    <property type="component" value="Unassembled WGS sequence"/>
</dbReference>
<evidence type="ECO:0000259" key="6">
    <source>
        <dbReference type="PROSITE" id="PS50893"/>
    </source>
</evidence>
<dbReference type="RefSeq" id="WP_093083781.1">
    <property type="nucleotide sequence ID" value="NZ_FNBE01000008.1"/>
</dbReference>
<dbReference type="STRING" id="366584.SAMN05216377_10868"/>
<evidence type="ECO:0000313" key="7">
    <source>
        <dbReference type="EMBL" id="SDF97313.1"/>
    </source>
</evidence>
<dbReference type="InterPro" id="IPR017871">
    <property type="entry name" value="ABC_transporter-like_CS"/>
</dbReference>
<gene>
    <name evidence="7" type="ORF">SAMN05216377_10868</name>
</gene>
<evidence type="ECO:0000256" key="3">
    <source>
        <dbReference type="ARBA" id="ARBA00022741"/>
    </source>
</evidence>
<dbReference type="InterPro" id="IPR003593">
    <property type="entry name" value="AAA+_ATPase"/>
</dbReference>
<feature type="region of interest" description="Disordered" evidence="5">
    <location>
        <begin position="316"/>
        <end position="355"/>
    </location>
</feature>